<dbReference type="RefSeq" id="XP_018230273.1">
    <property type="nucleotide sequence ID" value="XM_018373618.1"/>
</dbReference>
<evidence type="ECO:0000313" key="2">
    <source>
        <dbReference type="EMBL" id="KTW31283.1"/>
    </source>
</evidence>
<dbReference type="GeneID" id="28939873"/>
<name>A0A0W4ZSE4_PNEJ7</name>
<feature type="region of interest" description="Disordered" evidence="1">
    <location>
        <begin position="21"/>
        <end position="56"/>
    </location>
</feature>
<dbReference type="Proteomes" id="UP000053447">
    <property type="component" value="Unassembled WGS sequence"/>
</dbReference>
<reference evidence="3" key="1">
    <citation type="journal article" date="2016" name="Nat. Commun.">
        <title>Genome analysis of three Pneumocystis species reveals adaptation mechanisms to life exclusively in mammalian hosts.</title>
        <authorList>
            <person name="Ma L."/>
            <person name="Chen Z."/>
            <person name="Huang D.W."/>
            <person name="Kutty G."/>
            <person name="Ishihara M."/>
            <person name="Wang H."/>
            <person name="Abouelleil A."/>
            <person name="Bishop L."/>
            <person name="Davey E."/>
            <person name="Deng R."/>
            <person name="Deng X."/>
            <person name="Fan L."/>
            <person name="Fantoni G."/>
            <person name="Fitzgerald M."/>
            <person name="Gogineni E."/>
            <person name="Goldberg J.M."/>
            <person name="Handley G."/>
            <person name="Hu X."/>
            <person name="Huber C."/>
            <person name="Jiao X."/>
            <person name="Jones K."/>
            <person name="Levin J.Z."/>
            <person name="Liu Y."/>
            <person name="Macdonald P."/>
            <person name="Melnikov A."/>
            <person name="Raley C."/>
            <person name="Sassi M."/>
            <person name="Sherman B.T."/>
            <person name="Song X."/>
            <person name="Sykes S."/>
            <person name="Tran B."/>
            <person name="Walsh L."/>
            <person name="Xia Y."/>
            <person name="Yang J."/>
            <person name="Young S."/>
            <person name="Zeng Q."/>
            <person name="Zheng X."/>
            <person name="Stephens R."/>
            <person name="Nusbaum C."/>
            <person name="Birren B.W."/>
            <person name="Azadi P."/>
            <person name="Lempicki R.A."/>
            <person name="Cuomo C.A."/>
            <person name="Kovacs J.A."/>
        </authorList>
    </citation>
    <scope>NUCLEOTIDE SEQUENCE [LARGE SCALE GENOMIC DNA]</scope>
    <source>
        <strain evidence="3">RU7</strain>
    </source>
</reference>
<protein>
    <submittedName>
        <fullName evidence="2">Uncharacterized protein</fullName>
    </submittedName>
</protein>
<comment type="caution">
    <text evidence="2">The sequence shown here is derived from an EMBL/GenBank/DDBJ whole genome shotgun (WGS) entry which is preliminary data.</text>
</comment>
<dbReference type="AlphaFoldDB" id="A0A0W4ZSE4"/>
<evidence type="ECO:0000313" key="3">
    <source>
        <dbReference type="Proteomes" id="UP000053447"/>
    </source>
</evidence>
<evidence type="ECO:0000256" key="1">
    <source>
        <dbReference type="SAM" id="MobiDB-lite"/>
    </source>
</evidence>
<keyword evidence="3" id="KW-1185">Reference proteome</keyword>
<dbReference type="VEuPathDB" id="FungiDB:T551_01355"/>
<proteinExistence type="predicted"/>
<sequence>MLDIPGTETAVMPTAAVATGAMGPAEPEEPEVGGATGGRVERARRDPFSWRHPEGQRGCRGSRQWLQVALKKSAEDEGSGTYADYADLACEASKLNSVPIRRHCESAPERNRKAGERWAMRGGCMRGVCGIYAQCMRSVCGACGVYAECMRVDAQRGRWMRGDAVSVGVSRDAGVQSAHICAGQVAEGHQAALGGISECMHRRCAHSAHTVQHA</sequence>
<gene>
    <name evidence="2" type="ORF">T551_01355</name>
</gene>
<accession>A0A0W4ZSE4</accession>
<dbReference type="EMBL" id="LFWA01000005">
    <property type="protein sequence ID" value="KTW31283.1"/>
    <property type="molecule type" value="Genomic_DNA"/>
</dbReference>
<feature type="compositionally biased region" description="Basic and acidic residues" evidence="1">
    <location>
        <begin position="39"/>
        <end position="56"/>
    </location>
</feature>
<organism evidence="2 3">
    <name type="scientific">Pneumocystis jirovecii (strain RU7)</name>
    <name type="common">Human pneumocystis pneumonia agent</name>
    <dbReference type="NCBI Taxonomy" id="1408657"/>
    <lineage>
        <taxon>Eukaryota</taxon>
        <taxon>Fungi</taxon>
        <taxon>Dikarya</taxon>
        <taxon>Ascomycota</taxon>
        <taxon>Taphrinomycotina</taxon>
        <taxon>Pneumocystomycetes</taxon>
        <taxon>Pneumocystaceae</taxon>
        <taxon>Pneumocystis</taxon>
    </lineage>
</organism>